<name>A0A9P4NE16_9PEZI</name>
<dbReference type="EMBL" id="MU007154">
    <property type="protein sequence ID" value="KAF2416658.1"/>
    <property type="molecule type" value="Genomic_DNA"/>
</dbReference>
<evidence type="ECO:0000313" key="2">
    <source>
        <dbReference type="Proteomes" id="UP000800235"/>
    </source>
</evidence>
<organism evidence="1 2">
    <name type="scientific">Tothia fuscella</name>
    <dbReference type="NCBI Taxonomy" id="1048955"/>
    <lineage>
        <taxon>Eukaryota</taxon>
        <taxon>Fungi</taxon>
        <taxon>Dikarya</taxon>
        <taxon>Ascomycota</taxon>
        <taxon>Pezizomycotina</taxon>
        <taxon>Dothideomycetes</taxon>
        <taxon>Pleosporomycetidae</taxon>
        <taxon>Venturiales</taxon>
        <taxon>Cylindrosympodiaceae</taxon>
        <taxon>Tothia</taxon>
    </lineage>
</organism>
<sequence length="151" mass="16506">MNALFSGRMFRCTGRTSLSLIVNLMLSVEKLRDTQPNPPAELKRYVRPATDCCVHSHEADCSVNTAINFMAYPVLACLRISLEVDAKSAMLRFLGYDFAGIPYEKPASRMRHTPSCQGSPVQVGAAVHVAPKSDFDGCNSMCFSEPDVDAA</sequence>
<dbReference type="Proteomes" id="UP000800235">
    <property type="component" value="Unassembled WGS sequence"/>
</dbReference>
<dbReference type="AlphaFoldDB" id="A0A9P4NE16"/>
<gene>
    <name evidence="1" type="ORF">EJ08DRAFT_703599</name>
</gene>
<protein>
    <submittedName>
        <fullName evidence="1">Uncharacterized protein</fullName>
    </submittedName>
</protein>
<reference evidence="1" key="1">
    <citation type="journal article" date="2020" name="Stud. Mycol.">
        <title>101 Dothideomycetes genomes: a test case for predicting lifestyles and emergence of pathogens.</title>
        <authorList>
            <person name="Haridas S."/>
            <person name="Albert R."/>
            <person name="Binder M."/>
            <person name="Bloem J."/>
            <person name="Labutti K."/>
            <person name="Salamov A."/>
            <person name="Andreopoulos B."/>
            <person name="Baker S."/>
            <person name="Barry K."/>
            <person name="Bills G."/>
            <person name="Bluhm B."/>
            <person name="Cannon C."/>
            <person name="Castanera R."/>
            <person name="Culley D."/>
            <person name="Daum C."/>
            <person name="Ezra D."/>
            <person name="Gonzalez J."/>
            <person name="Henrissat B."/>
            <person name="Kuo A."/>
            <person name="Liang C."/>
            <person name="Lipzen A."/>
            <person name="Lutzoni F."/>
            <person name="Magnuson J."/>
            <person name="Mondo S."/>
            <person name="Nolan M."/>
            <person name="Ohm R."/>
            <person name="Pangilinan J."/>
            <person name="Park H.-J."/>
            <person name="Ramirez L."/>
            <person name="Alfaro M."/>
            <person name="Sun H."/>
            <person name="Tritt A."/>
            <person name="Yoshinaga Y."/>
            <person name="Zwiers L.-H."/>
            <person name="Turgeon B."/>
            <person name="Goodwin S."/>
            <person name="Spatafora J."/>
            <person name="Crous P."/>
            <person name="Grigoriev I."/>
        </authorList>
    </citation>
    <scope>NUCLEOTIDE SEQUENCE</scope>
    <source>
        <strain evidence="1">CBS 130266</strain>
    </source>
</reference>
<accession>A0A9P4NE16</accession>
<evidence type="ECO:0000313" key="1">
    <source>
        <dbReference type="EMBL" id="KAF2416658.1"/>
    </source>
</evidence>
<proteinExistence type="predicted"/>
<comment type="caution">
    <text evidence="1">The sequence shown here is derived from an EMBL/GenBank/DDBJ whole genome shotgun (WGS) entry which is preliminary data.</text>
</comment>
<keyword evidence="2" id="KW-1185">Reference proteome</keyword>